<keyword evidence="1" id="KW-0812">Transmembrane</keyword>
<keyword evidence="1" id="KW-1133">Transmembrane helix</keyword>
<evidence type="ECO:0000256" key="1">
    <source>
        <dbReference type="SAM" id="Phobius"/>
    </source>
</evidence>
<comment type="caution">
    <text evidence="2">The sequence shown here is derived from an EMBL/GenBank/DDBJ whole genome shotgun (WGS) entry which is preliminary data.</text>
</comment>
<gene>
    <name evidence="2" type="ORF">A2586_00005</name>
</gene>
<feature type="transmembrane region" description="Helical" evidence="1">
    <location>
        <begin position="78"/>
        <end position="96"/>
    </location>
</feature>
<dbReference type="Proteomes" id="UP000176611">
    <property type="component" value="Unassembled WGS sequence"/>
</dbReference>
<dbReference type="EMBL" id="MHJO01000026">
    <property type="protein sequence ID" value="OGY68895.1"/>
    <property type="molecule type" value="Genomic_DNA"/>
</dbReference>
<accession>A0A1G1ZWP1</accession>
<feature type="transmembrane region" description="Helical" evidence="1">
    <location>
        <begin position="128"/>
        <end position="154"/>
    </location>
</feature>
<protein>
    <submittedName>
        <fullName evidence="2">Uncharacterized protein</fullName>
    </submittedName>
</protein>
<name>A0A1G1ZWP1_9BACT</name>
<feature type="transmembrane region" description="Helical" evidence="1">
    <location>
        <begin position="103"/>
        <end position="122"/>
    </location>
</feature>
<keyword evidence="1" id="KW-0472">Membrane</keyword>
<feature type="transmembrane region" description="Helical" evidence="1">
    <location>
        <begin position="47"/>
        <end position="66"/>
    </location>
</feature>
<evidence type="ECO:0000313" key="3">
    <source>
        <dbReference type="Proteomes" id="UP000176611"/>
    </source>
</evidence>
<proteinExistence type="predicted"/>
<sequence length="165" mass="17907">MLIPLVMQFTNEVQWNEAVAYGVMLLVAGGFYELWQWLKTRSNAYRFAFGVGLAGVILLGWVSGAVGIIGSENQPVNLMYWSVPAVLLIGSLISRFKPRGMAYTLFATALVQVIIPVVALIISPEVSWGNVGVIGVFVVNSIFATLLVVSALLFRRANTTGSKLN</sequence>
<organism evidence="2 3">
    <name type="scientific">Candidatus Harrisonbacteria bacterium RIFOXYD1_FULL_40_9</name>
    <dbReference type="NCBI Taxonomy" id="1798412"/>
    <lineage>
        <taxon>Bacteria</taxon>
        <taxon>Candidatus Harrisoniibacteriota</taxon>
    </lineage>
</organism>
<feature type="transmembrane region" description="Helical" evidence="1">
    <location>
        <begin position="18"/>
        <end position="35"/>
    </location>
</feature>
<evidence type="ECO:0000313" key="2">
    <source>
        <dbReference type="EMBL" id="OGY68895.1"/>
    </source>
</evidence>
<dbReference type="AlphaFoldDB" id="A0A1G1ZWP1"/>
<reference evidence="2 3" key="1">
    <citation type="journal article" date="2016" name="Nat. Commun.">
        <title>Thousands of microbial genomes shed light on interconnected biogeochemical processes in an aquifer system.</title>
        <authorList>
            <person name="Anantharaman K."/>
            <person name="Brown C.T."/>
            <person name="Hug L.A."/>
            <person name="Sharon I."/>
            <person name="Castelle C.J."/>
            <person name="Probst A.J."/>
            <person name="Thomas B.C."/>
            <person name="Singh A."/>
            <person name="Wilkins M.J."/>
            <person name="Karaoz U."/>
            <person name="Brodie E.L."/>
            <person name="Williams K.H."/>
            <person name="Hubbard S.S."/>
            <person name="Banfield J.F."/>
        </authorList>
    </citation>
    <scope>NUCLEOTIDE SEQUENCE [LARGE SCALE GENOMIC DNA]</scope>
</reference>